<dbReference type="Proteomes" id="UP000887116">
    <property type="component" value="Unassembled WGS sequence"/>
</dbReference>
<accession>A0A8X6LNL9</accession>
<dbReference type="AlphaFoldDB" id="A0A8X6LNL9"/>
<proteinExistence type="predicted"/>
<sequence>MTNQKRNYYRDDMEQMSPTSIRNALCAPARSTNAPPDAPALRLRTLQIGIRDFARWMCGEEFLSDLIFSRGLFFRGC</sequence>
<gene>
    <name evidence="1" type="ORF">TNCT_386591</name>
</gene>
<name>A0A8X6LNL9_TRICU</name>
<protein>
    <submittedName>
        <fullName evidence="1">Uncharacterized protein</fullName>
    </submittedName>
</protein>
<evidence type="ECO:0000313" key="2">
    <source>
        <dbReference type="Proteomes" id="UP000887116"/>
    </source>
</evidence>
<dbReference type="EMBL" id="BMAO01037249">
    <property type="protein sequence ID" value="GFR16390.1"/>
    <property type="molecule type" value="Genomic_DNA"/>
</dbReference>
<reference evidence="1" key="1">
    <citation type="submission" date="2020-07" db="EMBL/GenBank/DDBJ databases">
        <title>Multicomponent nature underlies the extraordinary mechanical properties of spider dragline silk.</title>
        <authorList>
            <person name="Kono N."/>
            <person name="Nakamura H."/>
            <person name="Mori M."/>
            <person name="Yoshida Y."/>
            <person name="Ohtoshi R."/>
            <person name="Malay A.D."/>
            <person name="Moran D.A.P."/>
            <person name="Tomita M."/>
            <person name="Numata K."/>
            <person name="Arakawa K."/>
        </authorList>
    </citation>
    <scope>NUCLEOTIDE SEQUENCE</scope>
</reference>
<evidence type="ECO:0000313" key="1">
    <source>
        <dbReference type="EMBL" id="GFR16390.1"/>
    </source>
</evidence>
<comment type="caution">
    <text evidence="1">The sequence shown here is derived from an EMBL/GenBank/DDBJ whole genome shotgun (WGS) entry which is preliminary data.</text>
</comment>
<keyword evidence="2" id="KW-1185">Reference proteome</keyword>
<organism evidence="1 2">
    <name type="scientific">Trichonephila clavata</name>
    <name type="common">Joro spider</name>
    <name type="synonym">Nephila clavata</name>
    <dbReference type="NCBI Taxonomy" id="2740835"/>
    <lineage>
        <taxon>Eukaryota</taxon>
        <taxon>Metazoa</taxon>
        <taxon>Ecdysozoa</taxon>
        <taxon>Arthropoda</taxon>
        <taxon>Chelicerata</taxon>
        <taxon>Arachnida</taxon>
        <taxon>Araneae</taxon>
        <taxon>Araneomorphae</taxon>
        <taxon>Entelegynae</taxon>
        <taxon>Araneoidea</taxon>
        <taxon>Nephilidae</taxon>
        <taxon>Trichonephila</taxon>
    </lineage>
</organism>